<accession>A0A8H6SWD0</accession>
<organism evidence="1 2">
    <name type="scientific">Mycena indigotica</name>
    <dbReference type="NCBI Taxonomy" id="2126181"/>
    <lineage>
        <taxon>Eukaryota</taxon>
        <taxon>Fungi</taxon>
        <taxon>Dikarya</taxon>
        <taxon>Basidiomycota</taxon>
        <taxon>Agaricomycotina</taxon>
        <taxon>Agaricomycetes</taxon>
        <taxon>Agaricomycetidae</taxon>
        <taxon>Agaricales</taxon>
        <taxon>Marasmiineae</taxon>
        <taxon>Mycenaceae</taxon>
        <taxon>Mycena</taxon>
    </lineage>
</organism>
<reference evidence="1" key="1">
    <citation type="submission" date="2020-05" db="EMBL/GenBank/DDBJ databases">
        <title>Mycena genomes resolve the evolution of fungal bioluminescence.</title>
        <authorList>
            <person name="Tsai I.J."/>
        </authorList>
    </citation>
    <scope>NUCLEOTIDE SEQUENCE</scope>
    <source>
        <strain evidence="1">171206Taipei</strain>
    </source>
</reference>
<sequence length="492" mass="55249">MFASSHVPDGLPCWSPANDKTTRSCYLDSLSHQQRNGLPTLDFAAGLFSHSRLRDVPTVSLPHVSMSSTSTILLRPRPYARHAGAFLLVALLPPPKRLPELPVELWTAIFGWVTELRDLWGLMRACKAFKDMVCPLVYSRVKLSKLTAFTQFTMRLELADQNWSPLHRFPYSSPGRWVQTLDLSAVEYVGQAQALMLDSLLVGLFPLVPFLSRLSMNPSFVLSRRVMESLGRNICASSLKVLEGISYSPAPDNGEEEPLTNLLRSCLNIEELEVIGVGLDPAELIDPVQAISAPEPFFPLHLPRLRTLTILSVCSSHLLFILVNSPLPALQKLTLTPYEDVPNTLSTPFIESHGTNLRSLLLFTPKSWPTRLHTSPSISTLMSLAPKLTHLSLERPLPSYISLPNAAAIPFPLQILSVPRPDPDFWPILERTLLPQFPYLRAIRARDVRWLRKGMGASAQSTGVQGEMMEWRRRLLRRGIKMLDGEWREYEA</sequence>
<dbReference type="OrthoDB" id="2595178at2759"/>
<dbReference type="GeneID" id="59344688"/>
<dbReference type="RefSeq" id="XP_037222464.1">
    <property type="nucleotide sequence ID" value="XM_037362172.1"/>
</dbReference>
<proteinExistence type="predicted"/>
<dbReference type="EMBL" id="JACAZF010000004">
    <property type="protein sequence ID" value="KAF7307445.1"/>
    <property type="molecule type" value="Genomic_DNA"/>
</dbReference>
<name>A0A8H6SWD0_9AGAR</name>
<comment type="caution">
    <text evidence="1">The sequence shown here is derived from an EMBL/GenBank/DDBJ whole genome shotgun (WGS) entry which is preliminary data.</text>
</comment>
<evidence type="ECO:0000313" key="1">
    <source>
        <dbReference type="EMBL" id="KAF7307445.1"/>
    </source>
</evidence>
<dbReference type="Gene3D" id="3.80.10.10">
    <property type="entry name" value="Ribonuclease Inhibitor"/>
    <property type="match status" value="1"/>
</dbReference>
<evidence type="ECO:0000313" key="2">
    <source>
        <dbReference type="Proteomes" id="UP000636479"/>
    </source>
</evidence>
<gene>
    <name evidence="1" type="ORF">MIND_00538900</name>
</gene>
<dbReference type="AlphaFoldDB" id="A0A8H6SWD0"/>
<keyword evidence="2" id="KW-1185">Reference proteome</keyword>
<dbReference type="InterPro" id="IPR032675">
    <property type="entry name" value="LRR_dom_sf"/>
</dbReference>
<dbReference type="Proteomes" id="UP000636479">
    <property type="component" value="Unassembled WGS sequence"/>
</dbReference>
<protein>
    <submittedName>
        <fullName evidence="1">F-box domain-containing protein</fullName>
    </submittedName>
</protein>